<dbReference type="EMBL" id="JAIWYP010000007">
    <property type="protein sequence ID" value="KAH3797167.1"/>
    <property type="molecule type" value="Genomic_DNA"/>
</dbReference>
<organism evidence="1 2">
    <name type="scientific">Dreissena polymorpha</name>
    <name type="common">Zebra mussel</name>
    <name type="synonym">Mytilus polymorpha</name>
    <dbReference type="NCBI Taxonomy" id="45954"/>
    <lineage>
        <taxon>Eukaryota</taxon>
        <taxon>Metazoa</taxon>
        <taxon>Spiralia</taxon>
        <taxon>Lophotrochozoa</taxon>
        <taxon>Mollusca</taxon>
        <taxon>Bivalvia</taxon>
        <taxon>Autobranchia</taxon>
        <taxon>Heteroconchia</taxon>
        <taxon>Euheterodonta</taxon>
        <taxon>Imparidentia</taxon>
        <taxon>Neoheterodontei</taxon>
        <taxon>Myida</taxon>
        <taxon>Dreissenoidea</taxon>
        <taxon>Dreissenidae</taxon>
        <taxon>Dreissena</taxon>
    </lineage>
</organism>
<dbReference type="AlphaFoldDB" id="A0A9D4J6M0"/>
<evidence type="ECO:0000313" key="2">
    <source>
        <dbReference type="Proteomes" id="UP000828390"/>
    </source>
</evidence>
<dbReference type="Proteomes" id="UP000828390">
    <property type="component" value="Unassembled WGS sequence"/>
</dbReference>
<name>A0A9D4J6M0_DREPO</name>
<accession>A0A9D4J6M0</accession>
<protein>
    <submittedName>
        <fullName evidence="1">Uncharacterized protein</fullName>
    </submittedName>
</protein>
<gene>
    <name evidence="1" type="ORF">DPMN_150742</name>
</gene>
<reference evidence="1" key="1">
    <citation type="journal article" date="2019" name="bioRxiv">
        <title>The Genome of the Zebra Mussel, Dreissena polymorpha: A Resource for Invasive Species Research.</title>
        <authorList>
            <person name="McCartney M.A."/>
            <person name="Auch B."/>
            <person name="Kono T."/>
            <person name="Mallez S."/>
            <person name="Zhang Y."/>
            <person name="Obille A."/>
            <person name="Becker A."/>
            <person name="Abrahante J.E."/>
            <person name="Garbe J."/>
            <person name="Badalamenti J.P."/>
            <person name="Herman A."/>
            <person name="Mangelson H."/>
            <person name="Liachko I."/>
            <person name="Sullivan S."/>
            <person name="Sone E.D."/>
            <person name="Koren S."/>
            <person name="Silverstein K.A.T."/>
            <person name="Beckman K.B."/>
            <person name="Gohl D.M."/>
        </authorList>
    </citation>
    <scope>NUCLEOTIDE SEQUENCE</scope>
    <source>
        <strain evidence="1">Duluth1</strain>
        <tissue evidence="1">Whole animal</tissue>
    </source>
</reference>
<comment type="caution">
    <text evidence="1">The sequence shown here is derived from an EMBL/GenBank/DDBJ whole genome shotgun (WGS) entry which is preliminary data.</text>
</comment>
<evidence type="ECO:0000313" key="1">
    <source>
        <dbReference type="EMBL" id="KAH3797167.1"/>
    </source>
</evidence>
<keyword evidence="2" id="KW-1185">Reference proteome</keyword>
<reference evidence="1" key="2">
    <citation type="submission" date="2020-11" db="EMBL/GenBank/DDBJ databases">
        <authorList>
            <person name="McCartney M.A."/>
            <person name="Auch B."/>
            <person name="Kono T."/>
            <person name="Mallez S."/>
            <person name="Becker A."/>
            <person name="Gohl D.M."/>
            <person name="Silverstein K.A.T."/>
            <person name="Koren S."/>
            <person name="Bechman K.B."/>
            <person name="Herman A."/>
            <person name="Abrahante J.E."/>
            <person name="Garbe J."/>
        </authorList>
    </citation>
    <scope>NUCLEOTIDE SEQUENCE</scope>
    <source>
        <strain evidence="1">Duluth1</strain>
        <tissue evidence="1">Whole animal</tissue>
    </source>
</reference>
<sequence>MVTPLSPFARLEPLLLWRITPIQKWFAKSVAGRTLKCSLRTMCIPSLKKILQQGC</sequence>
<proteinExistence type="predicted"/>